<organism evidence="1 2">
    <name type="scientific">Natronobacterium gregoryi</name>
    <dbReference type="NCBI Taxonomy" id="44930"/>
    <lineage>
        <taxon>Archaea</taxon>
        <taxon>Methanobacteriati</taxon>
        <taxon>Methanobacteriota</taxon>
        <taxon>Stenosarchaea group</taxon>
        <taxon>Halobacteria</taxon>
        <taxon>Halobacteriales</taxon>
        <taxon>Natrialbaceae</taxon>
        <taxon>Natronobacterium</taxon>
    </lineage>
</organism>
<reference evidence="1 2" key="1">
    <citation type="submission" date="2016-10" db="EMBL/GenBank/DDBJ databases">
        <authorList>
            <person name="de Groot N.N."/>
        </authorList>
    </citation>
    <scope>NUCLEOTIDE SEQUENCE [LARGE SCALE GENOMIC DNA]</scope>
    <source>
        <strain evidence="1 2">SP2</strain>
    </source>
</reference>
<evidence type="ECO:0000313" key="1">
    <source>
        <dbReference type="EMBL" id="SFJ67136.1"/>
    </source>
</evidence>
<dbReference type="AlphaFoldDB" id="A0A1I3TBV4"/>
<dbReference type="RefSeq" id="WP_005580719.1">
    <property type="nucleotide sequence ID" value="NZ_FORO01000055.1"/>
</dbReference>
<gene>
    <name evidence="1" type="ORF">SAMN05443661_15515</name>
</gene>
<accession>A0A1I3TBV4</accession>
<dbReference type="EMBL" id="FORO01000055">
    <property type="protein sequence ID" value="SFJ67136.1"/>
    <property type="molecule type" value="Genomic_DNA"/>
</dbReference>
<evidence type="ECO:0000313" key="2">
    <source>
        <dbReference type="Proteomes" id="UP000182829"/>
    </source>
</evidence>
<protein>
    <submittedName>
        <fullName evidence="1">Uncharacterized protein</fullName>
    </submittedName>
</protein>
<dbReference type="Proteomes" id="UP000182829">
    <property type="component" value="Unassembled WGS sequence"/>
</dbReference>
<sequence length="76" mass="8341">MVDDLSRLEAAFDPLGTWTAVLKTIVRVVDVTFGQPISDYTKGSTKHIVRVLVKERGVGQYPNVTVLLEIAAVNID</sequence>
<proteinExistence type="predicted"/>
<dbReference type="GeneID" id="14209721"/>
<name>A0A1I3TBV4_9EURY</name>